<keyword evidence="2" id="KW-1133">Transmembrane helix</keyword>
<sequence>MNILSNPSNPGSMGSNPSGNHESLTAICQNIQAESRLQQYRIDQQQQEIKSLKHKVQVLELHKATQLGQDKIVGFMVGAIVLSLLSLATSIFFSPSEEPQLSLRSEASSVYQLPRV</sequence>
<evidence type="ECO:0000256" key="1">
    <source>
        <dbReference type="SAM" id="MobiDB-lite"/>
    </source>
</evidence>
<evidence type="ECO:0000313" key="3">
    <source>
        <dbReference type="EMBL" id="NEV68644.1"/>
    </source>
</evidence>
<feature type="compositionally biased region" description="Low complexity" evidence="1">
    <location>
        <begin position="1"/>
        <end position="20"/>
    </location>
</feature>
<dbReference type="EMBL" id="JTHE02000003">
    <property type="protein sequence ID" value="NEV68644.1"/>
    <property type="molecule type" value="Genomic_DNA"/>
</dbReference>
<evidence type="ECO:0000256" key="2">
    <source>
        <dbReference type="SAM" id="Phobius"/>
    </source>
</evidence>
<organism evidence="3">
    <name type="scientific">Lyngbya confervoides BDU141951</name>
    <dbReference type="NCBI Taxonomy" id="1574623"/>
    <lineage>
        <taxon>Bacteria</taxon>
        <taxon>Bacillati</taxon>
        <taxon>Cyanobacteriota</taxon>
        <taxon>Cyanophyceae</taxon>
        <taxon>Oscillatoriophycideae</taxon>
        <taxon>Oscillatoriales</taxon>
        <taxon>Microcoleaceae</taxon>
        <taxon>Lyngbya</taxon>
    </lineage>
</organism>
<name>A0A8T6QTS1_9CYAN</name>
<reference evidence="3" key="1">
    <citation type="submission" date="2014-11" db="EMBL/GenBank/DDBJ databases">
        <authorList>
            <person name="Malar M.C."/>
            <person name="Sen D."/>
            <person name="Tripathy S."/>
        </authorList>
    </citation>
    <scope>NUCLEOTIDE SEQUENCE</scope>
    <source>
        <strain evidence="3">BDU141951</strain>
    </source>
</reference>
<reference evidence="3" key="3">
    <citation type="submission" date="2020-02" db="EMBL/GenBank/DDBJ databases">
        <authorList>
            <person name="Sarangi A.N."/>
            <person name="Ghosh S."/>
            <person name="Mukherjee M."/>
            <person name="Tripathy S."/>
        </authorList>
    </citation>
    <scope>NUCLEOTIDE SEQUENCE</scope>
    <source>
        <strain evidence="3">BDU141951</strain>
    </source>
</reference>
<reference evidence="3" key="2">
    <citation type="journal article" date="2015" name="Genome Announc.">
        <title>Draft Genome Sequence of Filamentous Marine Cyanobacterium Lyngbya confervoides Strain BDU141951.</title>
        <authorList>
            <person name="Chandrababunaidu M.M."/>
            <person name="Sen D."/>
            <person name="Tripathy S."/>
        </authorList>
    </citation>
    <scope>NUCLEOTIDE SEQUENCE</scope>
    <source>
        <strain evidence="3">BDU141951</strain>
    </source>
</reference>
<feature type="transmembrane region" description="Helical" evidence="2">
    <location>
        <begin position="72"/>
        <end position="93"/>
    </location>
</feature>
<keyword evidence="2" id="KW-0472">Membrane</keyword>
<feature type="region of interest" description="Disordered" evidence="1">
    <location>
        <begin position="1"/>
        <end position="23"/>
    </location>
</feature>
<comment type="caution">
    <text evidence="3">The sequence shown here is derived from an EMBL/GenBank/DDBJ whole genome shotgun (WGS) entry which is preliminary data.</text>
</comment>
<protein>
    <submittedName>
        <fullName evidence="3">Uncharacterized protein</fullName>
    </submittedName>
</protein>
<accession>A0A8T6QTS1</accession>
<keyword evidence="2" id="KW-0812">Transmembrane</keyword>
<proteinExistence type="predicted"/>
<dbReference type="AlphaFoldDB" id="A0A8T6QTS1"/>
<gene>
    <name evidence="3" type="ORF">QQ91_016140</name>
</gene>